<feature type="region of interest" description="Disordered" evidence="1">
    <location>
        <begin position="1"/>
        <end position="59"/>
    </location>
</feature>
<dbReference type="InterPro" id="IPR013103">
    <property type="entry name" value="RVT_2"/>
</dbReference>
<feature type="region of interest" description="Disordered" evidence="1">
    <location>
        <begin position="470"/>
        <end position="493"/>
    </location>
</feature>
<accession>A0A6L2J148</accession>
<evidence type="ECO:0000259" key="2">
    <source>
        <dbReference type="Pfam" id="PF07727"/>
    </source>
</evidence>
<evidence type="ECO:0000313" key="3">
    <source>
        <dbReference type="EMBL" id="GEU30733.1"/>
    </source>
</evidence>
<dbReference type="Pfam" id="PF07727">
    <property type="entry name" value="RVT_2"/>
    <property type="match status" value="1"/>
</dbReference>
<dbReference type="PANTHER" id="PTHR11439:SF508">
    <property type="entry name" value="RNA-DIRECTED DNA POLYMERASE"/>
    <property type="match status" value="1"/>
</dbReference>
<feature type="compositionally biased region" description="Polar residues" evidence="1">
    <location>
        <begin position="1"/>
        <end position="25"/>
    </location>
</feature>
<proteinExistence type="predicted"/>
<feature type="compositionally biased region" description="Polar residues" evidence="1">
    <location>
        <begin position="35"/>
        <end position="53"/>
    </location>
</feature>
<evidence type="ECO:0000256" key="1">
    <source>
        <dbReference type="SAM" id="MobiDB-lite"/>
    </source>
</evidence>
<feature type="domain" description="Reverse transcriptase Ty1/copia-type" evidence="2">
    <location>
        <begin position="110"/>
        <end position="164"/>
    </location>
</feature>
<name>A0A6L2J148_TANCI</name>
<dbReference type="PANTHER" id="PTHR11439">
    <property type="entry name" value="GAG-POL-RELATED RETROTRANSPOSON"/>
    <property type="match status" value="1"/>
</dbReference>
<dbReference type="EMBL" id="BKCJ010000183">
    <property type="protein sequence ID" value="GEU30733.1"/>
    <property type="molecule type" value="Genomic_DNA"/>
</dbReference>
<protein>
    <submittedName>
        <fullName evidence="3">Ribonuclease H-like domain-containing protein</fullName>
    </submittedName>
</protein>
<organism evidence="3">
    <name type="scientific">Tanacetum cinerariifolium</name>
    <name type="common">Dalmatian daisy</name>
    <name type="synonym">Chrysanthemum cinerariifolium</name>
    <dbReference type="NCBI Taxonomy" id="118510"/>
    <lineage>
        <taxon>Eukaryota</taxon>
        <taxon>Viridiplantae</taxon>
        <taxon>Streptophyta</taxon>
        <taxon>Embryophyta</taxon>
        <taxon>Tracheophyta</taxon>
        <taxon>Spermatophyta</taxon>
        <taxon>Magnoliopsida</taxon>
        <taxon>eudicotyledons</taxon>
        <taxon>Gunneridae</taxon>
        <taxon>Pentapetalae</taxon>
        <taxon>asterids</taxon>
        <taxon>campanulids</taxon>
        <taxon>Asterales</taxon>
        <taxon>Asteraceae</taxon>
        <taxon>Asteroideae</taxon>
        <taxon>Anthemideae</taxon>
        <taxon>Anthemidinae</taxon>
        <taxon>Tanacetum</taxon>
    </lineage>
</organism>
<dbReference type="AlphaFoldDB" id="A0A6L2J148"/>
<sequence length="493" mass="56242">MEGYSTNNGNSSAPINGVDNPNDSTVGDVAKDLDNMQTDNIDTTHLSGSSSSRKVTKDPQYATEIEVLEGIQGNTLNDDDYDFKGEDIENFDNLLDPNGFFKVKYKPNGEIERFKERLVANSFNQREGIDFEETFLPVVKIVTIRCIICIVVMNKWHLFQLPCSTLIEFNPYNKKVISKFGNDVPLTGITNYQKLMGKLIYLTMTRPDLFYVMHCLSQVMHNPIQSHLRLAFRVLRSITGYAEFLGNSLVSWKSKKQVIISRSSTEAKYRAMSNVCCEVLWIKNVLADLQWLHFSSGSGNFLYWQWEVVLPVGTLITGSGNALTRCLVLVLRLNRGVANAVAETSWIRNLLRELHTPLFTEILVYCDNLLRVSYNGLQIRYNIRSDDDNREAMRESIATMMREEMDKLLAEIRAAAVATTSSGSGMVVRPQGEAQRGMQYHRVTKIEFPRFKGEDVRGWLFRKRIRLKRDKSEKKQTKPDKNGKRGEAEKSLK</sequence>
<dbReference type="CDD" id="cd09272">
    <property type="entry name" value="RNase_HI_RT_Ty1"/>
    <property type="match status" value="1"/>
</dbReference>
<gene>
    <name evidence="3" type="ORF">Tci_002711</name>
</gene>
<comment type="caution">
    <text evidence="3">The sequence shown here is derived from an EMBL/GenBank/DDBJ whole genome shotgun (WGS) entry which is preliminary data.</text>
</comment>
<reference evidence="3" key="1">
    <citation type="journal article" date="2019" name="Sci. Rep.">
        <title>Draft genome of Tanacetum cinerariifolium, the natural source of mosquito coil.</title>
        <authorList>
            <person name="Yamashiro T."/>
            <person name="Shiraishi A."/>
            <person name="Satake H."/>
            <person name="Nakayama K."/>
        </authorList>
    </citation>
    <scope>NUCLEOTIDE SEQUENCE</scope>
</reference>